<dbReference type="Proteomes" id="UP000054761">
    <property type="component" value="Unassembled WGS sequence"/>
</dbReference>
<dbReference type="SUPFAM" id="SSF51366">
    <property type="entry name" value="Ribulose-phoshate binding barrel"/>
    <property type="match status" value="1"/>
</dbReference>
<name>A0A0W0VUD8_9GAMM</name>
<evidence type="ECO:0000256" key="3">
    <source>
        <dbReference type="ARBA" id="ARBA00022605"/>
    </source>
</evidence>
<dbReference type="PANTHER" id="PTHR22854:SF2">
    <property type="entry name" value="INDOLE-3-GLYCEROL-PHOSPHATE SYNTHASE"/>
    <property type="match status" value="1"/>
</dbReference>
<organism evidence="10 11">
    <name type="scientific">Legionella israelensis</name>
    <dbReference type="NCBI Taxonomy" id="454"/>
    <lineage>
        <taxon>Bacteria</taxon>
        <taxon>Pseudomonadati</taxon>
        <taxon>Pseudomonadota</taxon>
        <taxon>Gammaproteobacteria</taxon>
        <taxon>Legionellales</taxon>
        <taxon>Legionellaceae</taxon>
        <taxon>Legionella</taxon>
    </lineage>
</organism>
<evidence type="ECO:0000256" key="1">
    <source>
        <dbReference type="ARBA" id="ARBA00001633"/>
    </source>
</evidence>
<dbReference type="RefSeq" id="WP_058501760.1">
    <property type="nucleotide sequence ID" value="NZ_CAAAJA010000003.1"/>
</dbReference>
<dbReference type="UniPathway" id="UPA00035">
    <property type="reaction ID" value="UER00043"/>
</dbReference>
<protein>
    <recommendedName>
        <fullName evidence="8">Indole-3-glycerol phosphate synthase</fullName>
        <shortName evidence="8">IGPS</shortName>
        <ecNumber evidence="8">4.1.1.48</ecNumber>
    </recommendedName>
</protein>
<dbReference type="EC" id="4.1.1.48" evidence="8"/>
<comment type="catalytic activity">
    <reaction evidence="1 8">
        <text>1-(2-carboxyphenylamino)-1-deoxy-D-ribulose 5-phosphate + H(+) = (1S,2R)-1-C-(indol-3-yl)glycerol 3-phosphate + CO2 + H2O</text>
        <dbReference type="Rhea" id="RHEA:23476"/>
        <dbReference type="ChEBI" id="CHEBI:15377"/>
        <dbReference type="ChEBI" id="CHEBI:15378"/>
        <dbReference type="ChEBI" id="CHEBI:16526"/>
        <dbReference type="ChEBI" id="CHEBI:58613"/>
        <dbReference type="ChEBI" id="CHEBI:58866"/>
        <dbReference type="EC" id="4.1.1.48"/>
    </reaction>
</comment>
<dbReference type="InterPro" id="IPR013798">
    <property type="entry name" value="Indole-3-glycerol_P_synth_dom"/>
</dbReference>
<dbReference type="HAMAP" id="MF_00134_B">
    <property type="entry name" value="IGPS_B"/>
    <property type="match status" value="1"/>
</dbReference>
<keyword evidence="4 8" id="KW-0210">Decarboxylase</keyword>
<evidence type="ECO:0000256" key="7">
    <source>
        <dbReference type="ARBA" id="ARBA00023239"/>
    </source>
</evidence>
<dbReference type="InterPro" id="IPR045186">
    <property type="entry name" value="Indole-3-glycerol_P_synth"/>
</dbReference>
<dbReference type="Pfam" id="PF00218">
    <property type="entry name" value="IGPS"/>
    <property type="match status" value="1"/>
</dbReference>
<evidence type="ECO:0000259" key="9">
    <source>
        <dbReference type="Pfam" id="PF00218"/>
    </source>
</evidence>
<dbReference type="GO" id="GO:0004425">
    <property type="term" value="F:indole-3-glycerol-phosphate synthase activity"/>
    <property type="evidence" value="ECO:0007669"/>
    <property type="project" value="UniProtKB-UniRule"/>
</dbReference>
<comment type="caution">
    <text evidence="10">The sequence shown here is derived from an EMBL/GenBank/DDBJ whole genome shotgun (WGS) entry which is preliminary data.</text>
</comment>
<dbReference type="PANTHER" id="PTHR22854">
    <property type="entry name" value="TRYPTOPHAN BIOSYNTHESIS PROTEIN"/>
    <property type="match status" value="1"/>
</dbReference>
<dbReference type="NCBIfam" id="NF001377">
    <property type="entry name" value="PRK00278.2-4"/>
    <property type="match status" value="1"/>
</dbReference>
<dbReference type="GO" id="GO:0004640">
    <property type="term" value="F:phosphoribosylanthranilate isomerase activity"/>
    <property type="evidence" value="ECO:0007669"/>
    <property type="project" value="TreeGrafter"/>
</dbReference>
<comment type="pathway">
    <text evidence="2 8">Amino-acid biosynthesis; L-tryptophan biosynthesis; L-tryptophan from chorismate: step 4/5.</text>
</comment>
<dbReference type="PATRIC" id="fig|454.4.peg.1527"/>
<comment type="similarity">
    <text evidence="8">Belongs to the TrpC family.</text>
</comment>
<evidence type="ECO:0000256" key="6">
    <source>
        <dbReference type="ARBA" id="ARBA00023141"/>
    </source>
</evidence>
<dbReference type="InterPro" id="IPR001468">
    <property type="entry name" value="Indole-3-GlycerolPSynthase_CS"/>
</dbReference>
<gene>
    <name evidence="8 10" type="primary">trpC</name>
    <name evidence="10" type="ORF">Lisr_1412</name>
</gene>
<dbReference type="PROSITE" id="PS00614">
    <property type="entry name" value="IGPS"/>
    <property type="match status" value="1"/>
</dbReference>
<evidence type="ECO:0000256" key="8">
    <source>
        <dbReference type="HAMAP-Rule" id="MF_00134"/>
    </source>
</evidence>
<dbReference type="CDD" id="cd00331">
    <property type="entry name" value="IGPS"/>
    <property type="match status" value="1"/>
</dbReference>
<keyword evidence="7 8" id="KW-0456">Lyase</keyword>
<dbReference type="EMBL" id="LNYH01000070">
    <property type="protein sequence ID" value="KTD23731.1"/>
    <property type="molecule type" value="Genomic_DNA"/>
</dbReference>
<keyword evidence="6 8" id="KW-0057">Aromatic amino acid biosynthesis</keyword>
<proteinExistence type="inferred from homology"/>
<evidence type="ECO:0000256" key="5">
    <source>
        <dbReference type="ARBA" id="ARBA00022822"/>
    </source>
</evidence>
<evidence type="ECO:0000256" key="4">
    <source>
        <dbReference type="ARBA" id="ARBA00022793"/>
    </source>
</evidence>
<keyword evidence="11" id="KW-1185">Reference proteome</keyword>
<dbReference type="InterPro" id="IPR011060">
    <property type="entry name" value="RibuloseP-bd_barrel"/>
</dbReference>
<dbReference type="GO" id="GO:0000162">
    <property type="term" value="P:L-tryptophan biosynthetic process"/>
    <property type="evidence" value="ECO:0007669"/>
    <property type="project" value="UniProtKB-UniRule"/>
</dbReference>
<accession>A0A0W0VUD8</accession>
<sequence>MNNQYQSILQNIAKHKAIEVSEAKKKHPVAMLKQQKISKPRDFLAALSDKSTPAIIAEIKRASPSKGLIREDFNVGQIAEIYEANGARCLSVLTDIDFFQGHPDFLAIAKSHCSLPILRKDFIIDSYQIHESLYLQADCILLIAAILDNVQLHDYCQLAQELGLAVLVESHTKDELERALNLPTPLMGINNRSLHHFTTDLKHSIELSQMIPKDKLIIAESGINSYRDVQLLQQHGIHIFLIGESLMRAENIGNQLQCFIKGSPEPHTP</sequence>
<evidence type="ECO:0000256" key="2">
    <source>
        <dbReference type="ARBA" id="ARBA00004696"/>
    </source>
</evidence>
<dbReference type="InterPro" id="IPR013785">
    <property type="entry name" value="Aldolase_TIM"/>
</dbReference>
<dbReference type="OrthoDB" id="9804217at2"/>
<dbReference type="STRING" id="454.Lisr_1412"/>
<keyword evidence="5 8" id="KW-0822">Tryptophan biosynthesis</keyword>
<dbReference type="Gene3D" id="3.20.20.70">
    <property type="entry name" value="Aldolase class I"/>
    <property type="match status" value="1"/>
</dbReference>
<dbReference type="AlphaFoldDB" id="A0A0W0VUD8"/>
<keyword evidence="3 8" id="KW-0028">Amino-acid biosynthesis</keyword>
<reference evidence="10 11" key="1">
    <citation type="submission" date="2015-11" db="EMBL/GenBank/DDBJ databases">
        <title>Genomic analysis of 38 Legionella species identifies large and diverse effector repertoires.</title>
        <authorList>
            <person name="Burstein D."/>
            <person name="Amaro F."/>
            <person name="Zusman T."/>
            <person name="Lifshitz Z."/>
            <person name="Cohen O."/>
            <person name="Gilbert J.A."/>
            <person name="Pupko T."/>
            <person name="Shuman H.A."/>
            <person name="Segal G."/>
        </authorList>
    </citation>
    <scope>NUCLEOTIDE SEQUENCE [LARGE SCALE GENOMIC DNA]</scope>
    <source>
        <strain evidence="10 11">Bercovier 4</strain>
    </source>
</reference>
<evidence type="ECO:0000313" key="11">
    <source>
        <dbReference type="Proteomes" id="UP000054761"/>
    </source>
</evidence>
<dbReference type="NCBIfam" id="NF001373">
    <property type="entry name" value="PRK00278.1-6"/>
    <property type="match status" value="1"/>
</dbReference>
<evidence type="ECO:0000313" key="10">
    <source>
        <dbReference type="EMBL" id="KTD23731.1"/>
    </source>
</evidence>
<feature type="domain" description="Indole-3-glycerol phosphate synthase" evidence="9">
    <location>
        <begin position="9"/>
        <end position="256"/>
    </location>
</feature>
<dbReference type="FunFam" id="3.20.20.70:FF:000024">
    <property type="entry name" value="Indole-3-glycerol phosphate synthase"/>
    <property type="match status" value="1"/>
</dbReference>